<dbReference type="EMBL" id="HADY01021065">
    <property type="protein sequence ID" value="SBP59550.1"/>
    <property type="molecule type" value="Transcribed_RNA"/>
</dbReference>
<feature type="non-terminal residue" evidence="4">
    <location>
        <position position="1"/>
    </location>
</feature>
<dbReference type="PANTHER" id="PTHR23080:SF142">
    <property type="entry name" value="SI:CH211-69L10.4"/>
    <property type="match status" value="1"/>
</dbReference>
<evidence type="ECO:0000259" key="3">
    <source>
        <dbReference type="Pfam" id="PF13359"/>
    </source>
</evidence>
<gene>
    <name evidence="4" type="primary">SI:DKEY-231P15.1</name>
</gene>
<reference evidence="4" key="1">
    <citation type="submission" date="2016-05" db="EMBL/GenBank/DDBJ databases">
        <authorList>
            <person name="Lavstsen T."/>
            <person name="Jespersen J.S."/>
        </authorList>
    </citation>
    <scope>NUCLEOTIDE SEQUENCE</scope>
    <source>
        <tissue evidence="4">Brain</tissue>
    </source>
</reference>
<sequence length="85" mass="9479">VIDDLLSGVGAKLMIPFFQRSAQFSKEGTEKTQAISCLRIVVDRVIGRIKSNHIWDSPIPLTQIGSRPDLVQLLRDGQFSRTSIL</sequence>
<keyword evidence="2" id="KW-0479">Metal-binding</keyword>
<reference evidence="4" key="2">
    <citation type="submission" date="2016-06" db="EMBL/GenBank/DDBJ databases">
        <title>The genome of a short-lived fish provides insights into sex chromosome evolution and the genetic control of aging.</title>
        <authorList>
            <person name="Reichwald K."/>
            <person name="Felder M."/>
            <person name="Petzold A."/>
            <person name="Koch P."/>
            <person name="Groth M."/>
            <person name="Platzer M."/>
        </authorList>
    </citation>
    <scope>NUCLEOTIDE SEQUENCE</scope>
    <source>
        <tissue evidence="4">Brain</tissue>
    </source>
</reference>
<name>A0A1A8AZA5_NOTFU</name>
<comment type="cofactor">
    <cofactor evidence="1">
        <name>a divalent metal cation</name>
        <dbReference type="ChEBI" id="CHEBI:60240"/>
    </cofactor>
</comment>
<protein>
    <submittedName>
        <fullName evidence="4">Si:dkey-231p15.1</fullName>
    </submittedName>
</protein>
<organism evidence="4">
    <name type="scientific">Nothobranchius furzeri</name>
    <name type="common">Turquoise killifish</name>
    <dbReference type="NCBI Taxonomy" id="105023"/>
    <lineage>
        <taxon>Eukaryota</taxon>
        <taxon>Metazoa</taxon>
        <taxon>Chordata</taxon>
        <taxon>Craniata</taxon>
        <taxon>Vertebrata</taxon>
        <taxon>Euteleostomi</taxon>
        <taxon>Actinopterygii</taxon>
        <taxon>Neopterygii</taxon>
        <taxon>Teleostei</taxon>
        <taxon>Neoteleostei</taxon>
        <taxon>Acanthomorphata</taxon>
        <taxon>Ovalentaria</taxon>
        <taxon>Atherinomorphae</taxon>
        <taxon>Cyprinodontiformes</taxon>
        <taxon>Nothobranchiidae</taxon>
        <taxon>Nothobranchius</taxon>
    </lineage>
</organism>
<dbReference type="InterPro" id="IPR027806">
    <property type="entry name" value="HARBI1_dom"/>
</dbReference>
<evidence type="ECO:0000256" key="2">
    <source>
        <dbReference type="ARBA" id="ARBA00022723"/>
    </source>
</evidence>
<accession>A0A1A8AZA5</accession>
<dbReference type="AlphaFoldDB" id="A0A1A8AZA5"/>
<evidence type="ECO:0000256" key="1">
    <source>
        <dbReference type="ARBA" id="ARBA00001968"/>
    </source>
</evidence>
<dbReference type="GO" id="GO:0046872">
    <property type="term" value="F:metal ion binding"/>
    <property type="evidence" value="ECO:0007669"/>
    <property type="project" value="UniProtKB-KW"/>
</dbReference>
<proteinExistence type="predicted"/>
<dbReference type="Pfam" id="PF13359">
    <property type="entry name" value="DDE_Tnp_4"/>
    <property type="match status" value="1"/>
</dbReference>
<dbReference type="PANTHER" id="PTHR23080">
    <property type="entry name" value="THAP DOMAIN PROTEIN"/>
    <property type="match status" value="1"/>
</dbReference>
<feature type="non-terminal residue" evidence="4">
    <location>
        <position position="85"/>
    </location>
</feature>
<evidence type="ECO:0000313" key="4">
    <source>
        <dbReference type="EMBL" id="SBP59550.1"/>
    </source>
</evidence>
<feature type="domain" description="DDE Tnp4" evidence="3">
    <location>
        <begin position="12"/>
        <end position="72"/>
    </location>
</feature>